<dbReference type="Gene3D" id="3.40.190.10">
    <property type="entry name" value="Periplasmic binding protein-like II"/>
    <property type="match status" value="1"/>
</dbReference>
<dbReference type="PANTHER" id="PTHR42928">
    <property type="entry name" value="TRICARBOXYLATE-BINDING PROTEIN"/>
    <property type="match status" value="1"/>
</dbReference>
<dbReference type="EMBL" id="VIVL01000015">
    <property type="protein sequence ID" value="TWD75843.1"/>
    <property type="molecule type" value="Genomic_DNA"/>
</dbReference>
<evidence type="ECO:0000313" key="3">
    <source>
        <dbReference type="EMBL" id="TWD75843.1"/>
    </source>
</evidence>
<feature type="signal peptide" evidence="2">
    <location>
        <begin position="1"/>
        <end position="25"/>
    </location>
</feature>
<dbReference type="CDD" id="cd07012">
    <property type="entry name" value="PBP2_Bug_TTT"/>
    <property type="match status" value="1"/>
</dbReference>
<evidence type="ECO:0000313" key="4">
    <source>
        <dbReference type="Proteomes" id="UP000319722"/>
    </source>
</evidence>
<dbReference type="SUPFAM" id="SSF53850">
    <property type="entry name" value="Periplasmic binding protein-like II"/>
    <property type="match status" value="1"/>
</dbReference>
<dbReference type="PANTHER" id="PTHR42928:SF5">
    <property type="entry name" value="BLR1237 PROTEIN"/>
    <property type="match status" value="1"/>
</dbReference>
<sequence length="329" mass="34439">MKTLTRRFFDAALVAVALCGGAAAAAQPYPNKAILVKVAYPAGFGVDASVRPSTPVLQRALGQTLVIENMPGANGSIAAMNVLNAAPDGYTLLATAGPDLVVAPLTLASAKYASDSFKLIGSFGSADMVLVSHPDRPFNNLGALLEQMQKPGAKELSIAHWGQGTLAHLAAAELQGRVGVKLLEVPYKGIAPIATAVGGGEVDLAFVPLAGPILGMIQTGRIKAIAIASTKRHPLLPDLATLSEHARFKNFEFGIWTGLFAPARAPDAVVARLSKAFHEWNESPEFVALATAQGLRKLDSMTPQQAAAFLRTESDKFVSIAKTLNLVAQ</sequence>
<dbReference type="RefSeq" id="WP_145747161.1">
    <property type="nucleotide sequence ID" value="NZ_VIVL01000015.1"/>
</dbReference>
<accession>A0A561BAE8</accession>
<evidence type="ECO:0000256" key="2">
    <source>
        <dbReference type="SAM" id="SignalP"/>
    </source>
</evidence>
<gene>
    <name evidence="3" type="ORF">FB547_11556</name>
</gene>
<feature type="chain" id="PRO_5022146311" evidence="2">
    <location>
        <begin position="26"/>
        <end position="329"/>
    </location>
</feature>
<dbReference type="Proteomes" id="UP000319722">
    <property type="component" value="Unassembled WGS sequence"/>
</dbReference>
<comment type="caution">
    <text evidence="3">The sequence shown here is derived from an EMBL/GenBank/DDBJ whole genome shotgun (WGS) entry which is preliminary data.</text>
</comment>
<dbReference type="PIRSF" id="PIRSF017082">
    <property type="entry name" value="YflP"/>
    <property type="match status" value="1"/>
</dbReference>
<dbReference type="OrthoDB" id="8678477at2"/>
<protein>
    <submittedName>
        <fullName evidence="3">Tripartite-type tricarboxylate transporter receptor subunit TctC</fullName>
    </submittedName>
</protein>
<proteinExistence type="inferred from homology"/>
<organism evidence="3 4">
    <name type="scientific">Variovorax beijingensis</name>
    <dbReference type="NCBI Taxonomy" id="2496117"/>
    <lineage>
        <taxon>Bacteria</taxon>
        <taxon>Pseudomonadati</taxon>
        <taxon>Pseudomonadota</taxon>
        <taxon>Betaproteobacteria</taxon>
        <taxon>Burkholderiales</taxon>
        <taxon>Comamonadaceae</taxon>
        <taxon>Variovorax</taxon>
    </lineage>
</organism>
<keyword evidence="2" id="KW-0732">Signal</keyword>
<dbReference type="InterPro" id="IPR005064">
    <property type="entry name" value="BUG"/>
</dbReference>
<comment type="similarity">
    <text evidence="1">Belongs to the UPF0065 (bug) family.</text>
</comment>
<reference evidence="3 4" key="1">
    <citation type="submission" date="2019-06" db="EMBL/GenBank/DDBJ databases">
        <title>Sorghum-associated microbial communities from plants grown in Nebraska, USA.</title>
        <authorList>
            <person name="Schachtman D."/>
        </authorList>
    </citation>
    <scope>NUCLEOTIDE SEQUENCE [LARGE SCALE GENOMIC DNA]</scope>
    <source>
        <strain evidence="3 4">T529</strain>
    </source>
</reference>
<dbReference type="Pfam" id="PF03401">
    <property type="entry name" value="TctC"/>
    <property type="match status" value="1"/>
</dbReference>
<dbReference type="InterPro" id="IPR042100">
    <property type="entry name" value="Bug_dom1"/>
</dbReference>
<keyword evidence="3" id="KW-0675">Receptor</keyword>
<name>A0A561BAE8_9BURK</name>
<evidence type="ECO:0000256" key="1">
    <source>
        <dbReference type="ARBA" id="ARBA00006987"/>
    </source>
</evidence>
<dbReference type="AlphaFoldDB" id="A0A561BAE8"/>
<dbReference type="Gene3D" id="3.40.190.150">
    <property type="entry name" value="Bordetella uptake gene, domain 1"/>
    <property type="match status" value="1"/>
</dbReference>